<dbReference type="PANTHER" id="PTHR33055">
    <property type="entry name" value="TRANSPOSASE FOR INSERTION SEQUENCE ELEMENT IS1111A"/>
    <property type="match status" value="1"/>
</dbReference>
<keyword evidence="4" id="KW-1185">Reference proteome</keyword>
<feature type="domain" description="Transposase IS116/IS110/IS902 C-terminal" evidence="2">
    <location>
        <begin position="213"/>
        <end position="293"/>
    </location>
</feature>
<comment type="caution">
    <text evidence="3">The sequence shown here is derived from an EMBL/GenBank/DDBJ whole genome shotgun (WGS) entry which is preliminary data.</text>
</comment>
<feature type="domain" description="Transposase IS110-like N-terminal" evidence="1">
    <location>
        <begin position="5"/>
        <end position="150"/>
    </location>
</feature>
<dbReference type="GO" id="GO:0003677">
    <property type="term" value="F:DNA binding"/>
    <property type="evidence" value="ECO:0007669"/>
    <property type="project" value="InterPro"/>
</dbReference>
<evidence type="ECO:0000313" key="3">
    <source>
        <dbReference type="EMBL" id="MBT2189462.1"/>
    </source>
</evidence>
<dbReference type="Proteomes" id="UP001138757">
    <property type="component" value="Unassembled WGS sequence"/>
</dbReference>
<gene>
    <name evidence="3" type="ORF">KK488_21125</name>
</gene>
<dbReference type="PANTHER" id="PTHR33055:SF3">
    <property type="entry name" value="PUTATIVE TRANSPOSASE FOR IS117-RELATED"/>
    <property type="match status" value="1"/>
</dbReference>
<organism evidence="3 4">
    <name type="scientific">Sphingobium nicotianae</name>
    <dbReference type="NCBI Taxonomy" id="2782607"/>
    <lineage>
        <taxon>Bacteria</taxon>
        <taxon>Pseudomonadati</taxon>
        <taxon>Pseudomonadota</taxon>
        <taxon>Alphaproteobacteria</taxon>
        <taxon>Sphingomonadales</taxon>
        <taxon>Sphingomonadaceae</taxon>
        <taxon>Sphingobium</taxon>
    </lineage>
</organism>
<reference evidence="3" key="1">
    <citation type="submission" date="2021-05" db="EMBL/GenBank/DDBJ databases">
        <title>Genome of Sphingobium sp. strain.</title>
        <authorList>
            <person name="Fan R."/>
        </authorList>
    </citation>
    <scope>NUCLEOTIDE SEQUENCE</scope>
    <source>
        <strain evidence="3">H33</strain>
    </source>
</reference>
<dbReference type="RefSeq" id="WP_214625720.1">
    <property type="nucleotide sequence ID" value="NZ_JAHGAW010000023.1"/>
</dbReference>
<evidence type="ECO:0000313" key="4">
    <source>
        <dbReference type="Proteomes" id="UP001138757"/>
    </source>
</evidence>
<dbReference type="InterPro" id="IPR003346">
    <property type="entry name" value="Transposase_20"/>
</dbReference>
<proteinExistence type="predicted"/>
<dbReference type="InterPro" id="IPR002525">
    <property type="entry name" value="Transp_IS110-like_N"/>
</dbReference>
<dbReference type="InterPro" id="IPR047650">
    <property type="entry name" value="Transpos_IS110"/>
</dbReference>
<dbReference type="EMBL" id="JAHGAW010000023">
    <property type="protein sequence ID" value="MBT2189462.1"/>
    <property type="molecule type" value="Genomic_DNA"/>
</dbReference>
<accession>A0A9X1ITM7</accession>
<dbReference type="GO" id="GO:0006313">
    <property type="term" value="P:DNA transposition"/>
    <property type="evidence" value="ECO:0007669"/>
    <property type="project" value="InterPro"/>
</dbReference>
<dbReference type="Pfam" id="PF02371">
    <property type="entry name" value="Transposase_20"/>
    <property type="match status" value="1"/>
</dbReference>
<dbReference type="NCBIfam" id="NF033542">
    <property type="entry name" value="transpos_IS110"/>
    <property type="match status" value="1"/>
</dbReference>
<dbReference type="Pfam" id="PF01548">
    <property type="entry name" value="DEDD_Tnp_IS110"/>
    <property type="match status" value="1"/>
</dbReference>
<dbReference type="GO" id="GO:0004803">
    <property type="term" value="F:transposase activity"/>
    <property type="evidence" value="ECO:0007669"/>
    <property type="project" value="InterPro"/>
</dbReference>
<protein>
    <submittedName>
        <fullName evidence="3">IS110 family transposase</fullName>
    </submittedName>
</protein>
<sequence>MSIYAGLDVSDKTTHICTVDAEGSVIRRDVVVSDPDVLAAWLDRHCPELKRVVLETGPLSTFLYHGLAERAVPVECICARHAKGVLSTRVNKSDVHDAEGLAHLARTGWFKRIHMKASASHIDRAALRIRAQLITARNAMANQLRGLLKLFGLKLGYARTPGQRAERLAALYRQRPDLEQLFAPLMKSIEMMEQQLGASNRVLEERASADPVCARLMTVPGVGPITALTFAATIEDPHRFARSEDVGAYAGLVPRRSQSGERDVRGSISKAGDPMLRRALFEAANVMLSRVKRPFPLQQWGRRLLESKGTKRAKVAVARKIAILLHSLWLNETEFRWT</sequence>
<dbReference type="AlphaFoldDB" id="A0A9X1ITM7"/>
<evidence type="ECO:0000259" key="1">
    <source>
        <dbReference type="Pfam" id="PF01548"/>
    </source>
</evidence>
<evidence type="ECO:0000259" key="2">
    <source>
        <dbReference type="Pfam" id="PF02371"/>
    </source>
</evidence>
<name>A0A9X1ITM7_9SPHN</name>